<dbReference type="Gene3D" id="1.25.40.10">
    <property type="entry name" value="Tetratricopeptide repeat domain"/>
    <property type="match status" value="1"/>
</dbReference>
<keyword evidence="2" id="KW-1133">Transmembrane helix</keyword>
<dbReference type="CDD" id="cd00118">
    <property type="entry name" value="LysM"/>
    <property type="match status" value="1"/>
</dbReference>
<dbReference type="InterPro" id="IPR018392">
    <property type="entry name" value="LysM"/>
</dbReference>
<feature type="region of interest" description="Disordered" evidence="1">
    <location>
        <begin position="637"/>
        <end position="696"/>
    </location>
</feature>
<feature type="region of interest" description="Disordered" evidence="1">
    <location>
        <begin position="199"/>
        <end position="262"/>
    </location>
</feature>
<evidence type="ECO:0000313" key="5">
    <source>
        <dbReference type="Proteomes" id="UP000527616"/>
    </source>
</evidence>
<keyword evidence="2" id="KW-0812">Transmembrane</keyword>
<keyword evidence="5" id="KW-1185">Reference proteome</keyword>
<evidence type="ECO:0000256" key="2">
    <source>
        <dbReference type="SAM" id="Phobius"/>
    </source>
</evidence>
<dbReference type="InterPro" id="IPR052196">
    <property type="entry name" value="Bact_Kbp"/>
</dbReference>
<dbReference type="RefSeq" id="WP_179444968.1">
    <property type="nucleotide sequence ID" value="NZ_JACBZS010000001.1"/>
</dbReference>
<protein>
    <recommendedName>
        <fullName evidence="3">LysM domain-containing protein</fullName>
    </recommendedName>
</protein>
<evidence type="ECO:0000259" key="3">
    <source>
        <dbReference type="PROSITE" id="PS51782"/>
    </source>
</evidence>
<dbReference type="SUPFAM" id="SSF54106">
    <property type="entry name" value="LysM domain"/>
    <property type="match status" value="1"/>
</dbReference>
<evidence type="ECO:0000313" key="4">
    <source>
        <dbReference type="EMBL" id="NYI71099.1"/>
    </source>
</evidence>
<dbReference type="Gene3D" id="3.10.350.10">
    <property type="entry name" value="LysM domain"/>
    <property type="match status" value="1"/>
</dbReference>
<dbReference type="SMART" id="SM01043">
    <property type="entry name" value="BTAD"/>
    <property type="match status" value="1"/>
</dbReference>
<keyword evidence="2" id="KW-0472">Membrane</keyword>
<feature type="compositionally biased region" description="Low complexity" evidence="1">
    <location>
        <begin position="119"/>
        <end position="131"/>
    </location>
</feature>
<comment type="caution">
    <text evidence="4">The sequence shown here is derived from an EMBL/GenBank/DDBJ whole genome shotgun (WGS) entry which is preliminary data.</text>
</comment>
<sequence length="934" mass="98427">MMRALRGLGSALLLGALLAGVPALLVRIGRWPQLGWRDLLRPDDGSLLLGALTAGAWAAWLVIAALVLVEIVNAVAGLRIRLPGVAGPQRWVAGLVLSVAALIGSNHPAQAAPPPAAPAAPAAPAGEAGQAADRDERAAPQTSRWATHRVQRGDTLWDLAERYYRDGMAWQRIRDANADLIDDPDELEIGWRLVLPGVTAEADGNDGRPADRGQQEDADRRGASGERSEPAAQPRRPISDPGAGPASRRAAEPAGRPTPVGEPAAEAALAGVPAPELARAGAPAAGVAVGASALLAAGVVGTVALRRARQLAERAPGRRLPDPGAAARRVEAALGQRQRPNLLRRVDAAVREATATLGTGSRVRLDRVLVAGPAAAEDRAGAITMIFDAPPGPPPPGWLADGSAWQCPAGHEPSPAPRQPTRWPALACIGWVSDGSMLMVDLESRPLLNLGAARRDASGAEVAEDFRAALMLELTCAPWSEQARVIMIGGDTDFVTALGEPHAAAASDLAEVTPWLRRLIMERRAAGGGIAQRADPDRADAWQPVVLLFARPLGARGLGELRELLADARGLGVSAVCLGEPDEPLVDVGGRPADWFGTDFAPQLIDRSVRAGVTALLAASRDPAADRAWWWADDTAAPDRHTTAPDRHDTESAGARITWLRPPGDRAQDHSASSTPSQEASAVNDPPAHSSSPAAPVVGLLGPVRLTGTTGVPPSRAGRQCVEYAAWLLEHPGATGQEMAAGLLVAEGTRRSNMSRLRLWLGHDADGLAYLPEAYSGRIELHPDVTSDWLRLQALLVIGVNRAADGALRAALELVRGAPLADAAPGQWTWAEELRTDMCSMIRDAAHVLAERALAGGDHATARWACERGLLAAEEDERLLCLRLQIEHDTGNALDAERLALRMTRHARALGVDLSDDTVAVIQRVLEGRPRRRA</sequence>
<organism evidence="4 5">
    <name type="scientific">Naumannella cuiyingiana</name>
    <dbReference type="NCBI Taxonomy" id="1347891"/>
    <lineage>
        <taxon>Bacteria</taxon>
        <taxon>Bacillati</taxon>
        <taxon>Actinomycetota</taxon>
        <taxon>Actinomycetes</taxon>
        <taxon>Propionibacteriales</taxon>
        <taxon>Propionibacteriaceae</taxon>
        <taxon>Naumannella</taxon>
    </lineage>
</organism>
<feature type="compositionally biased region" description="Polar residues" evidence="1">
    <location>
        <begin position="670"/>
        <end position="681"/>
    </location>
</feature>
<dbReference type="Pfam" id="PF01476">
    <property type="entry name" value="LysM"/>
    <property type="match status" value="1"/>
</dbReference>
<evidence type="ECO:0000256" key="1">
    <source>
        <dbReference type="SAM" id="MobiDB-lite"/>
    </source>
</evidence>
<feature type="compositionally biased region" description="Basic and acidic residues" evidence="1">
    <location>
        <begin position="205"/>
        <end position="229"/>
    </location>
</feature>
<dbReference type="SUPFAM" id="SSF48452">
    <property type="entry name" value="TPR-like"/>
    <property type="match status" value="1"/>
</dbReference>
<dbReference type="EMBL" id="JACBZS010000001">
    <property type="protein sequence ID" value="NYI71099.1"/>
    <property type="molecule type" value="Genomic_DNA"/>
</dbReference>
<dbReference type="InterPro" id="IPR005158">
    <property type="entry name" value="BTAD"/>
</dbReference>
<dbReference type="InterPro" id="IPR036779">
    <property type="entry name" value="LysM_dom_sf"/>
</dbReference>
<name>A0A7Z0D8U8_9ACTN</name>
<proteinExistence type="predicted"/>
<dbReference type="Proteomes" id="UP000527616">
    <property type="component" value="Unassembled WGS sequence"/>
</dbReference>
<gene>
    <name evidence="4" type="ORF">GGQ54_001659</name>
</gene>
<feature type="compositionally biased region" description="Basic and acidic residues" evidence="1">
    <location>
        <begin position="637"/>
        <end position="651"/>
    </location>
</feature>
<feature type="domain" description="LysM" evidence="3">
    <location>
        <begin position="146"/>
        <end position="195"/>
    </location>
</feature>
<accession>A0A7Z0D8U8</accession>
<dbReference type="SMART" id="SM00257">
    <property type="entry name" value="LysM"/>
    <property type="match status" value="1"/>
</dbReference>
<reference evidence="4 5" key="1">
    <citation type="submission" date="2020-07" db="EMBL/GenBank/DDBJ databases">
        <title>Sequencing the genomes of 1000 actinobacteria strains.</title>
        <authorList>
            <person name="Klenk H.-P."/>
        </authorList>
    </citation>
    <scope>NUCLEOTIDE SEQUENCE [LARGE SCALE GENOMIC DNA]</scope>
    <source>
        <strain evidence="4 5">DSM 103164</strain>
    </source>
</reference>
<dbReference type="AlphaFoldDB" id="A0A7Z0D8U8"/>
<feature type="region of interest" description="Disordered" evidence="1">
    <location>
        <begin position="108"/>
        <end position="148"/>
    </location>
</feature>
<feature type="compositionally biased region" description="Low complexity" evidence="1">
    <location>
        <begin position="686"/>
        <end position="696"/>
    </location>
</feature>
<dbReference type="PANTHER" id="PTHR34700">
    <property type="entry name" value="POTASSIUM BINDING PROTEIN KBP"/>
    <property type="match status" value="1"/>
</dbReference>
<dbReference type="InterPro" id="IPR011990">
    <property type="entry name" value="TPR-like_helical_dom_sf"/>
</dbReference>
<dbReference type="PROSITE" id="PS51782">
    <property type="entry name" value="LYSM"/>
    <property type="match status" value="1"/>
</dbReference>
<feature type="transmembrane region" description="Helical" evidence="2">
    <location>
        <begin position="47"/>
        <end position="69"/>
    </location>
</feature>
<dbReference type="PANTHER" id="PTHR34700:SF4">
    <property type="entry name" value="PHAGE-LIKE ELEMENT PBSX PROTEIN XKDP"/>
    <property type="match status" value="1"/>
</dbReference>